<dbReference type="AlphaFoldDB" id="A0A1N6D1K3"/>
<dbReference type="PANTHER" id="PTHR42760">
    <property type="entry name" value="SHORT-CHAIN DEHYDROGENASES/REDUCTASES FAMILY MEMBER"/>
    <property type="match status" value="1"/>
</dbReference>
<comment type="similarity">
    <text evidence="1">Belongs to the short-chain dehydrogenases/reductases (SDR) family.</text>
</comment>
<dbReference type="FunFam" id="3.40.50.720:FF:000084">
    <property type="entry name" value="Short-chain dehydrogenase reductase"/>
    <property type="match status" value="1"/>
</dbReference>
<dbReference type="SUPFAM" id="SSF51735">
    <property type="entry name" value="NAD(P)-binding Rossmann-fold domains"/>
    <property type="match status" value="1"/>
</dbReference>
<dbReference type="OrthoDB" id="9796652at2"/>
<dbReference type="CDD" id="cd05233">
    <property type="entry name" value="SDR_c"/>
    <property type="match status" value="1"/>
</dbReference>
<dbReference type="Pfam" id="PF13561">
    <property type="entry name" value="adh_short_C2"/>
    <property type="match status" value="1"/>
</dbReference>
<dbReference type="EMBL" id="FSQW01000001">
    <property type="protein sequence ID" value="SIN64671.1"/>
    <property type="molecule type" value="Genomic_DNA"/>
</dbReference>
<dbReference type="PRINTS" id="PR00081">
    <property type="entry name" value="GDHRDH"/>
</dbReference>
<evidence type="ECO:0000313" key="2">
    <source>
        <dbReference type="EMBL" id="SIN64671.1"/>
    </source>
</evidence>
<dbReference type="InterPro" id="IPR002347">
    <property type="entry name" value="SDR_fam"/>
</dbReference>
<organism evidence="2 3">
    <name type="scientific">Parasphingorhabdus marina DSM 22363</name>
    <dbReference type="NCBI Taxonomy" id="1123272"/>
    <lineage>
        <taxon>Bacteria</taxon>
        <taxon>Pseudomonadati</taxon>
        <taxon>Pseudomonadota</taxon>
        <taxon>Alphaproteobacteria</taxon>
        <taxon>Sphingomonadales</taxon>
        <taxon>Sphingomonadaceae</taxon>
        <taxon>Parasphingorhabdus</taxon>
    </lineage>
</organism>
<dbReference type="GO" id="GO:0030497">
    <property type="term" value="P:fatty acid elongation"/>
    <property type="evidence" value="ECO:0007669"/>
    <property type="project" value="TreeGrafter"/>
</dbReference>
<accession>A0A1N6D1K3</accession>
<dbReference type="Proteomes" id="UP000185192">
    <property type="component" value="Unassembled WGS sequence"/>
</dbReference>
<sequence>MMKPEFSTDLSGQVALVTGATSGLGWRFAEVLAQSGAKVALSGRRTARLEELAASIADLGGTAEPVPLDVSSPSSFPEAVDAIEAELGPITILVNNAGVPDAQYATAMSLGKINQVIDTNFRGAFALSTEVARRMIAAGTAGKMVNIASMTAFEYHENNAASLYAMTKSAIVRMTETLAVEWSKFHINVNAIAPGLFESEMTSGMLERMSDAVVEQFPRKRICRPHQLDSALLFLVSPSSDAVTGTIVKVDDGQGGR</sequence>
<dbReference type="GO" id="GO:0016616">
    <property type="term" value="F:oxidoreductase activity, acting on the CH-OH group of donors, NAD or NADP as acceptor"/>
    <property type="evidence" value="ECO:0007669"/>
    <property type="project" value="TreeGrafter"/>
</dbReference>
<proteinExistence type="inferred from homology"/>
<dbReference type="STRING" id="1123272.SAMN02745824_1423"/>
<dbReference type="PRINTS" id="PR00080">
    <property type="entry name" value="SDRFAMILY"/>
</dbReference>
<dbReference type="RefSeq" id="WP_074204340.1">
    <property type="nucleotide sequence ID" value="NZ_FSQW01000001.1"/>
</dbReference>
<dbReference type="PANTHER" id="PTHR42760:SF135">
    <property type="entry name" value="BLL7886 PROTEIN"/>
    <property type="match status" value="1"/>
</dbReference>
<evidence type="ECO:0000256" key="1">
    <source>
        <dbReference type="ARBA" id="ARBA00006484"/>
    </source>
</evidence>
<evidence type="ECO:0000313" key="3">
    <source>
        <dbReference type="Proteomes" id="UP000185192"/>
    </source>
</evidence>
<name>A0A1N6D1K3_9SPHN</name>
<reference evidence="3" key="1">
    <citation type="submission" date="2016-11" db="EMBL/GenBank/DDBJ databases">
        <authorList>
            <person name="Varghese N."/>
            <person name="Submissions S."/>
        </authorList>
    </citation>
    <scope>NUCLEOTIDE SEQUENCE [LARGE SCALE GENOMIC DNA]</scope>
    <source>
        <strain evidence="3">DSM 22363</strain>
    </source>
</reference>
<dbReference type="InterPro" id="IPR036291">
    <property type="entry name" value="NAD(P)-bd_dom_sf"/>
</dbReference>
<gene>
    <name evidence="2" type="ORF">SAMN02745824_1423</name>
</gene>
<dbReference type="Gene3D" id="3.40.50.720">
    <property type="entry name" value="NAD(P)-binding Rossmann-like Domain"/>
    <property type="match status" value="1"/>
</dbReference>
<protein>
    <submittedName>
        <fullName evidence="2">NAD(P)-dependent dehydrogenase, short-chain alcohol dehydrogenase family</fullName>
    </submittedName>
</protein>
<keyword evidence="3" id="KW-1185">Reference proteome</keyword>